<dbReference type="EMBL" id="JANIBC010000003">
    <property type="protein sequence ID" value="MCQ8185121.1"/>
    <property type="molecule type" value="Genomic_DNA"/>
</dbReference>
<evidence type="ECO:0000313" key="4">
    <source>
        <dbReference type="Proteomes" id="UP001142610"/>
    </source>
</evidence>
<evidence type="ECO:0000256" key="1">
    <source>
        <dbReference type="ARBA" id="ARBA00008984"/>
    </source>
</evidence>
<sequence length="76" mass="8134">MANELDLRGLRCPLPVLKLEAAMRRMARGESMVAVADDPLAKLDLPHAAKGAGFVCEPVALQDPEAFAYRVSAPDS</sequence>
<reference evidence="3" key="1">
    <citation type="submission" date="2022-07" db="EMBL/GenBank/DDBJ databases">
        <title>Parvularcula maris sp. nov., an algicidal bacterium isolated from seawater.</title>
        <authorList>
            <person name="Li F."/>
        </authorList>
    </citation>
    <scope>NUCLEOTIDE SEQUENCE</scope>
    <source>
        <strain evidence="3">BGMRC 0090</strain>
    </source>
</reference>
<organism evidence="3 4">
    <name type="scientific">Parvularcula maris</name>
    <dbReference type="NCBI Taxonomy" id="2965077"/>
    <lineage>
        <taxon>Bacteria</taxon>
        <taxon>Pseudomonadati</taxon>
        <taxon>Pseudomonadota</taxon>
        <taxon>Alphaproteobacteria</taxon>
        <taxon>Parvularculales</taxon>
        <taxon>Parvularculaceae</taxon>
        <taxon>Parvularcula</taxon>
    </lineage>
</organism>
<dbReference type="PROSITE" id="PS01148">
    <property type="entry name" value="UPF0033"/>
    <property type="match status" value="1"/>
</dbReference>
<dbReference type="CDD" id="cd00291">
    <property type="entry name" value="SirA_YedF_YeeD"/>
    <property type="match status" value="1"/>
</dbReference>
<dbReference type="PANTHER" id="PTHR33279">
    <property type="entry name" value="SULFUR CARRIER PROTEIN YEDF-RELATED"/>
    <property type="match status" value="1"/>
</dbReference>
<comment type="similarity">
    <text evidence="1">Belongs to the sulfur carrier protein TusA family.</text>
</comment>
<dbReference type="AlphaFoldDB" id="A0A9X2L8N8"/>
<dbReference type="InterPro" id="IPR036868">
    <property type="entry name" value="TusA-like_sf"/>
</dbReference>
<dbReference type="InterPro" id="IPR001455">
    <property type="entry name" value="TusA-like"/>
</dbReference>
<dbReference type="RefSeq" id="WP_256618982.1">
    <property type="nucleotide sequence ID" value="NZ_JANIBC010000003.1"/>
</dbReference>
<dbReference type="Pfam" id="PF01206">
    <property type="entry name" value="TusA"/>
    <property type="match status" value="1"/>
</dbReference>
<name>A0A9X2L8N8_9PROT</name>
<feature type="domain" description="UPF0033" evidence="2">
    <location>
        <begin position="5"/>
        <end position="29"/>
    </location>
</feature>
<dbReference type="SUPFAM" id="SSF64307">
    <property type="entry name" value="SirA-like"/>
    <property type="match status" value="1"/>
</dbReference>
<dbReference type="Proteomes" id="UP001142610">
    <property type="component" value="Unassembled WGS sequence"/>
</dbReference>
<keyword evidence="4" id="KW-1185">Reference proteome</keyword>
<protein>
    <submittedName>
        <fullName evidence="3">Sulfurtransferase TusA family protein</fullName>
    </submittedName>
</protein>
<proteinExistence type="inferred from homology"/>
<dbReference type="Gene3D" id="3.30.110.40">
    <property type="entry name" value="TusA-like domain"/>
    <property type="match status" value="1"/>
</dbReference>
<evidence type="ECO:0000313" key="3">
    <source>
        <dbReference type="EMBL" id="MCQ8185121.1"/>
    </source>
</evidence>
<dbReference type="PANTHER" id="PTHR33279:SF6">
    <property type="entry name" value="SULFUR CARRIER PROTEIN YEDF-RELATED"/>
    <property type="match status" value="1"/>
</dbReference>
<accession>A0A9X2L8N8</accession>
<comment type="caution">
    <text evidence="3">The sequence shown here is derived from an EMBL/GenBank/DDBJ whole genome shotgun (WGS) entry which is preliminary data.</text>
</comment>
<gene>
    <name evidence="3" type="ORF">NOG11_06920</name>
</gene>
<evidence type="ECO:0000259" key="2">
    <source>
        <dbReference type="PROSITE" id="PS01148"/>
    </source>
</evidence>